<reference evidence="2 3" key="1">
    <citation type="submission" date="2024-11" db="EMBL/GenBank/DDBJ databases">
        <authorList>
            <person name="Heng Y.C."/>
            <person name="Lim A.C.H."/>
            <person name="Lee J.K.Y."/>
            <person name="Kittelmann S."/>
        </authorList>
    </citation>
    <scope>NUCLEOTIDE SEQUENCE [LARGE SCALE GENOMIC DNA]</scope>
    <source>
        <strain evidence="2 3">WILCCON 0269</strain>
    </source>
</reference>
<organism evidence="2 3">
    <name type="scientific">Candidatus Clostridium eludens</name>
    <dbReference type="NCBI Taxonomy" id="3381663"/>
    <lineage>
        <taxon>Bacteria</taxon>
        <taxon>Bacillati</taxon>
        <taxon>Bacillota</taxon>
        <taxon>Clostridia</taxon>
        <taxon>Eubacteriales</taxon>
        <taxon>Clostridiaceae</taxon>
        <taxon>Clostridium</taxon>
    </lineage>
</organism>
<evidence type="ECO:0000313" key="2">
    <source>
        <dbReference type="EMBL" id="MFL0198272.1"/>
    </source>
</evidence>
<dbReference type="RefSeq" id="WP_406794380.1">
    <property type="nucleotide sequence ID" value="NZ_JBJHZX010000053.1"/>
</dbReference>
<evidence type="ECO:0000313" key="3">
    <source>
        <dbReference type="Proteomes" id="UP001623660"/>
    </source>
</evidence>
<dbReference type="Proteomes" id="UP001623660">
    <property type="component" value="Unassembled WGS sequence"/>
</dbReference>
<evidence type="ECO:0000256" key="1">
    <source>
        <dbReference type="SAM" id="SignalP"/>
    </source>
</evidence>
<comment type="caution">
    <text evidence="2">The sequence shown here is derived from an EMBL/GenBank/DDBJ whole genome shotgun (WGS) entry which is preliminary data.</text>
</comment>
<feature type="chain" id="PRO_5047307209" description="Lipoprotein" evidence="1">
    <location>
        <begin position="23"/>
        <end position="397"/>
    </location>
</feature>
<feature type="signal peptide" evidence="1">
    <location>
        <begin position="1"/>
        <end position="22"/>
    </location>
</feature>
<proteinExistence type="predicted"/>
<keyword evidence="1" id="KW-0732">Signal</keyword>
<evidence type="ECO:0008006" key="4">
    <source>
        <dbReference type="Google" id="ProtNLM"/>
    </source>
</evidence>
<accession>A0ABW8SRB0</accession>
<sequence>MKNIKKMMALILGMMMSFLLFTGCSKDGTTLYNAINKTQKIKSSEVLSDITLNVSTDNLSKQEQQAMQTILPLVNASKLSIVTYTNQDKDNTVCQTKSDIRVTGPTPLDMSLWVNMDTTKDKPVVNEIFRMPDILTKQLPGQFKGKDYMVMDYNDMGGVQGSPQIDYAKLAEFSKEFQPKLLQFMDDYARQFNPNFNIVSKIGTRNTNDSTITQPVSIYEVKLDDKTFKDLIHYTLNNFAENKEAMTFLKDYMTNLNSIMGLPQNQENLNETFDQMPQMVKQLNEELAAVDNIKIIGDKGITIQYAVSHDGYIVSETGNAEFVINLPELNKLSQSDVSSQQQNDQKPTGIYTIDLNFNNKYYTINGYNPVTFPALNEYNSFNYTDLLKTTSEQSSSK</sequence>
<protein>
    <recommendedName>
        <fullName evidence="4">Lipoprotein</fullName>
    </recommendedName>
</protein>
<keyword evidence="3" id="KW-1185">Reference proteome</keyword>
<dbReference type="EMBL" id="JBJHZX010000053">
    <property type="protein sequence ID" value="MFL0198272.1"/>
    <property type="molecule type" value="Genomic_DNA"/>
</dbReference>
<name>A0ABW8SRB0_9CLOT</name>
<dbReference type="PROSITE" id="PS51257">
    <property type="entry name" value="PROKAR_LIPOPROTEIN"/>
    <property type="match status" value="1"/>
</dbReference>
<gene>
    <name evidence="2" type="ORF">ACJDU8_22305</name>
</gene>